<dbReference type="EMBL" id="LT906468">
    <property type="protein sequence ID" value="SNV41879.1"/>
    <property type="molecule type" value="Genomic_DNA"/>
</dbReference>
<keyword evidence="2" id="KW-0813">Transport</keyword>
<evidence type="ECO:0000256" key="10">
    <source>
        <dbReference type="SAM" id="Phobius"/>
    </source>
</evidence>
<evidence type="ECO:0000256" key="6">
    <source>
        <dbReference type="ARBA" id="ARBA00022989"/>
    </source>
</evidence>
<evidence type="ECO:0000313" key="16">
    <source>
        <dbReference type="Proteomes" id="UP000215355"/>
    </source>
</evidence>
<accession>A0AAJ4X9U0</accession>
<feature type="transmembrane region" description="Helical" evidence="10">
    <location>
        <begin position="159"/>
        <end position="184"/>
    </location>
</feature>
<feature type="transmembrane region" description="Helical" evidence="10">
    <location>
        <begin position="129"/>
        <end position="147"/>
    </location>
</feature>
<dbReference type="Pfam" id="PF20501">
    <property type="entry name" value="MbhE"/>
    <property type="match status" value="1"/>
</dbReference>
<feature type="transmembrane region" description="Helical" evidence="10">
    <location>
        <begin position="741"/>
        <end position="759"/>
    </location>
</feature>
<feature type="transmembrane region" description="Helical" evidence="10">
    <location>
        <begin position="686"/>
        <end position="704"/>
    </location>
</feature>
<name>A0AAJ4X9U0_9SPHI</name>
<protein>
    <submittedName>
        <fullName evidence="15">Multiple resistance and pH homeostasis protein A</fullName>
    </submittedName>
</protein>
<evidence type="ECO:0000256" key="4">
    <source>
        <dbReference type="ARBA" id="ARBA00022475"/>
    </source>
</evidence>
<feature type="transmembrane region" description="Helical" evidence="10">
    <location>
        <begin position="648"/>
        <end position="666"/>
    </location>
</feature>
<feature type="domain" description="MrpA C-terminal/MbhE" evidence="14">
    <location>
        <begin position="681"/>
        <end position="760"/>
    </location>
</feature>
<dbReference type="InterPro" id="IPR001750">
    <property type="entry name" value="ND/Mrp_TM"/>
</dbReference>
<dbReference type="PRINTS" id="PR01434">
    <property type="entry name" value="NADHDHGNASE5"/>
</dbReference>
<dbReference type="PANTHER" id="PTHR43373:SF1">
    <property type="entry name" value="NA(+)_H(+) ANTIPORTER SUBUNIT A"/>
    <property type="match status" value="1"/>
</dbReference>
<feature type="transmembrane region" description="Helical" evidence="10">
    <location>
        <begin position="267"/>
        <end position="289"/>
    </location>
</feature>
<dbReference type="InterPro" id="IPR025383">
    <property type="entry name" value="MrpA_C/MbhD"/>
</dbReference>
<feature type="transmembrane region" description="Helical" evidence="10">
    <location>
        <begin position="362"/>
        <end position="384"/>
    </location>
</feature>
<organism evidence="15 16">
    <name type="scientific">Sphingobacterium mizutaii</name>
    <dbReference type="NCBI Taxonomy" id="1010"/>
    <lineage>
        <taxon>Bacteria</taxon>
        <taxon>Pseudomonadati</taxon>
        <taxon>Bacteroidota</taxon>
        <taxon>Sphingobacteriia</taxon>
        <taxon>Sphingobacteriales</taxon>
        <taxon>Sphingobacteriaceae</taxon>
        <taxon>Sphingobacterium</taxon>
    </lineage>
</organism>
<feature type="transmembrane region" description="Helical" evidence="10">
    <location>
        <begin position="492"/>
        <end position="516"/>
    </location>
</feature>
<evidence type="ECO:0000259" key="11">
    <source>
        <dbReference type="Pfam" id="PF00361"/>
    </source>
</evidence>
<evidence type="ECO:0000256" key="3">
    <source>
        <dbReference type="ARBA" id="ARBA00022449"/>
    </source>
</evidence>
<dbReference type="GO" id="GO:0015297">
    <property type="term" value="F:antiporter activity"/>
    <property type="evidence" value="ECO:0007669"/>
    <property type="project" value="UniProtKB-KW"/>
</dbReference>
<evidence type="ECO:0000256" key="1">
    <source>
        <dbReference type="ARBA" id="ARBA00004651"/>
    </source>
</evidence>
<evidence type="ECO:0000256" key="2">
    <source>
        <dbReference type="ARBA" id="ARBA00022448"/>
    </source>
</evidence>
<keyword evidence="3" id="KW-0050">Antiport</keyword>
<feature type="domain" description="NADH-Ubiquinone oxidoreductase (complex I) chain 5 N-terminal" evidence="12">
    <location>
        <begin position="62"/>
        <end position="108"/>
    </location>
</feature>
<keyword evidence="5 9" id="KW-0812">Transmembrane</keyword>
<keyword evidence="7" id="KW-0406">Ion transport</keyword>
<evidence type="ECO:0000256" key="8">
    <source>
        <dbReference type="ARBA" id="ARBA00023136"/>
    </source>
</evidence>
<keyword evidence="4" id="KW-1003">Cell membrane</keyword>
<dbReference type="Proteomes" id="UP000215355">
    <property type="component" value="Chromosome 1"/>
</dbReference>
<evidence type="ECO:0000259" key="13">
    <source>
        <dbReference type="Pfam" id="PF13244"/>
    </source>
</evidence>
<feature type="domain" description="NADH:quinone oxidoreductase/Mrp antiporter transmembrane" evidence="11">
    <location>
        <begin position="124"/>
        <end position="410"/>
    </location>
</feature>
<dbReference type="PANTHER" id="PTHR43373">
    <property type="entry name" value="NA(+)/H(+) ANTIPORTER SUBUNIT"/>
    <property type="match status" value="1"/>
</dbReference>
<keyword evidence="6 10" id="KW-1133">Transmembrane helix</keyword>
<dbReference type="KEGG" id="smiz:4412673_00561"/>
<reference evidence="15 16" key="1">
    <citation type="submission" date="2017-06" db="EMBL/GenBank/DDBJ databases">
        <authorList>
            <consortium name="Pathogen Informatics"/>
        </authorList>
    </citation>
    <scope>NUCLEOTIDE SEQUENCE [LARGE SCALE GENOMIC DNA]</scope>
    <source>
        <strain evidence="15 16">NCTC12149</strain>
    </source>
</reference>
<evidence type="ECO:0000259" key="14">
    <source>
        <dbReference type="Pfam" id="PF20501"/>
    </source>
</evidence>
<dbReference type="Pfam" id="PF13244">
    <property type="entry name" value="MbhD"/>
    <property type="match status" value="1"/>
</dbReference>
<dbReference type="RefSeq" id="WP_093100506.1">
    <property type="nucleotide sequence ID" value="NZ_FNGK01000007.1"/>
</dbReference>
<dbReference type="InterPro" id="IPR046806">
    <property type="entry name" value="MrpA_C/MbhE"/>
</dbReference>
<feature type="transmembrane region" description="Helical" evidence="10">
    <location>
        <begin position="320"/>
        <end position="341"/>
    </location>
</feature>
<dbReference type="Pfam" id="PF00662">
    <property type="entry name" value="Proton_antipo_N"/>
    <property type="match status" value="1"/>
</dbReference>
<feature type="transmembrane region" description="Helical" evidence="10">
    <location>
        <begin position="594"/>
        <end position="615"/>
    </location>
</feature>
<dbReference type="Pfam" id="PF00361">
    <property type="entry name" value="Proton_antipo_M"/>
    <property type="match status" value="1"/>
</dbReference>
<dbReference type="AlphaFoldDB" id="A0AAJ4X9U0"/>
<gene>
    <name evidence="15" type="primary">mrpA</name>
    <name evidence="15" type="ORF">SAMEA4412673_00561</name>
</gene>
<dbReference type="InterPro" id="IPR050616">
    <property type="entry name" value="CPA3_Na-H_Antiporter_A"/>
</dbReference>
<feature type="transmembrane region" description="Helical" evidence="10">
    <location>
        <begin position="25"/>
        <end position="42"/>
    </location>
</feature>
<dbReference type="InterPro" id="IPR001516">
    <property type="entry name" value="Proton_antipo_N"/>
</dbReference>
<sequence>MLFTILLGLISSILLIPFGKKLKSSWSILIPLIPTALFIYYMGYIPKIAAGSNFFQEISWVPSLGVDFNLRLDGLSLLFCLLITGIGCGIFFYARTYLKGHPYYDRFFGYLYLFMSAMLGLVLSDNIFLLFIFWELTSISSFFLIGFNNDQEASRKSAMTALTITGMGGFFLLAGLVLIGNVAGTFRISELIEYRDVILNHPQYPLILFLIFIGAFTKSAQFPFHFWLPGAMKAPTPVSAYLHSATMVKAGIYLLARFFPVLSGTELWSYTLMGVGGFTMLYSAIHSLFRIDLKSILAYTTISALGMLVFLLGVGTKEAVIAASVFILVHALYKATLFLVTGIIDHETGTRDITKLSGLKKVLGPVALAAGLAALSSAGLPSTFGFIGKDLIYEATLHAKENWILILTIIAVATNVCLVAAGFMAGIKPFFGELPAAYEKLHLPYKSMWIPPLILASLGLIFGLIPGVAGNFLSYQTANSIFGGDTEMHLAIWHGFNTVLILSLATLGAGTFVYFINKPSEAKVKRVESLDRISPQRIITGYSNDIVRFADWFSNFFHNGYLRSYHMKIILFAEALLIYKLWQSGPIQIDFDNLTPLTIYEVAVVIILLGALVIVISTPSRLTSVVAMSVIGYCICLMYVFYSAPDLAMTQFTIDTLSTVLFVLVLYKLPSFLNLASKRERYRDSIVALGFGAILSIIALKVLYEPIKTETSDFYGENAYILAKGKNVVNLILADFRGIDTMFETVVLGIAALGVYSLLKLRLKSSEKE</sequence>
<evidence type="ECO:0000259" key="12">
    <source>
        <dbReference type="Pfam" id="PF00662"/>
    </source>
</evidence>
<feature type="transmembrane region" description="Helical" evidence="10">
    <location>
        <begin position="204"/>
        <end position="228"/>
    </location>
</feature>
<feature type="transmembrane region" description="Helical" evidence="10">
    <location>
        <begin position="107"/>
        <end position="123"/>
    </location>
</feature>
<evidence type="ECO:0000313" key="15">
    <source>
        <dbReference type="EMBL" id="SNV41879.1"/>
    </source>
</evidence>
<dbReference type="GO" id="GO:0005886">
    <property type="term" value="C:plasma membrane"/>
    <property type="evidence" value="ECO:0007669"/>
    <property type="project" value="UniProtKB-SubCell"/>
</dbReference>
<dbReference type="NCBIfam" id="NF009287">
    <property type="entry name" value="PRK12647.1"/>
    <property type="match status" value="1"/>
</dbReference>
<feature type="domain" description="MrpA C-terminal/MbhD" evidence="13">
    <location>
        <begin position="607"/>
        <end position="670"/>
    </location>
</feature>
<feature type="transmembrane region" description="Helical" evidence="10">
    <location>
        <begin position="76"/>
        <end position="95"/>
    </location>
</feature>
<feature type="transmembrane region" description="Helical" evidence="10">
    <location>
        <begin position="296"/>
        <end position="314"/>
    </location>
</feature>
<feature type="transmembrane region" description="Helical" evidence="10">
    <location>
        <begin position="622"/>
        <end position="642"/>
    </location>
</feature>
<feature type="transmembrane region" description="Helical" evidence="10">
    <location>
        <begin position="565"/>
        <end position="582"/>
    </location>
</feature>
<keyword evidence="8 10" id="KW-0472">Membrane</keyword>
<evidence type="ECO:0000256" key="9">
    <source>
        <dbReference type="RuleBase" id="RU000320"/>
    </source>
</evidence>
<comment type="subcellular location">
    <subcellularLocation>
        <location evidence="1">Cell membrane</location>
        <topology evidence="1">Multi-pass membrane protein</topology>
    </subcellularLocation>
    <subcellularLocation>
        <location evidence="9">Membrane</location>
        <topology evidence="9">Multi-pass membrane protein</topology>
    </subcellularLocation>
</comment>
<evidence type="ECO:0000256" key="5">
    <source>
        <dbReference type="ARBA" id="ARBA00022692"/>
    </source>
</evidence>
<dbReference type="GO" id="GO:0006811">
    <property type="term" value="P:monoatomic ion transport"/>
    <property type="evidence" value="ECO:0007669"/>
    <property type="project" value="UniProtKB-KW"/>
</dbReference>
<feature type="transmembrane region" description="Helical" evidence="10">
    <location>
        <begin position="448"/>
        <end position="472"/>
    </location>
</feature>
<proteinExistence type="predicted"/>
<feature type="transmembrane region" description="Helical" evidence="10">
    <location>
        <begin position="404"/>
        <end position="427"/>
    </location>
</feature>
<evidence type="ECO:0000256" key="7">
    <source>
        <dbReference type="ARBA" id="ARBA00023065"/>
    </source>
</evidence>